<organism evidence="1 2">
    <name type="scientific">Rhodopirellula maiorica SM1</name>
    <dbReference type="NCBI Taxonomy" id="1265738"/>
    <lineage>
        <taxon>Bacteria</taxon>
        <taxon>Pseudomonadati</taxon>
        <taxon>Planctomycetota</taxon>
        <taxon>Planctomycetia</taxon>
        <taxon>Pirellulales</taxon>
        <taxon>Pirellulaceae</taxon>
        <taxon>Novipirellula</taxon>
    </lineage>
</organism>
<accession>M5RN76</accession>
<dbReference type="PATRIC" id="fig|1265738.3.peg.6223"/>
<evidence type="ECO:0000313" key="2">
    <source>
        <dbReference type="Proteomes" id="UP000011991"/>
    </source>
</evidence>
<keyword evidence="2" id="KW-1185">Reference proteome</keyword>
<dbReference type="AlphaFoldDB" id="M5RN76"/>
<proteinExistence type="predicted"/>
<evidence type="ECO:0000313" key="1">
    <source>
        <dbReference type="EMBL" id="EMI16827.1"/>
    </source>
</evidence>
<protein>
    <submittedName>
        <fullName evidence="1">Uncharacterized protein</fullName>
    </submittedName>
</protein>
<sequence length="50" mass="5061">MIAINAATRIPNPAGAGDIDGATIARNLDTKRGHSTLHISAAAFSIDTDG</sequence>
<reference evidence="1 2" key="1">
    <citation type="journal article" date="2013" name="Mar. Genomics">
        <title>Expression of sulfatases in Rhodopirellula baltica and the diversity of sulfatases in the genus Rhodopirellula.</title>
        <authorList>
            <person name="Wegner C.E."/>
            <person name="Richter-Heitmann T."/>
            <person name="Klindworth A."/>
            <person name="Klockow C."/>
            <person name="Richter M."/>
            <person name="Achstetter T."/>
            <person name="Glockner F.O."/>
            <person name="Harder J."/>
        </authorList>
    </citation>
    <scope>NUCLEOTIDE SEQUENCE [LARGE SCALE GENOMIC DNA]</scope>
    <source>
        <strain evidence="1 2">SM1</strain>
    </source>
</reference>
<dbReference type="EMBL" id="ANOG01000903">
    <property type="protein sequence ID" value="EMI16827.1"/>
    <property type="molecule type" value="Genomic_DNA"/>
</dbReference>
<comment type="caution">
    <text evidence="1">The sequence shown here is derived from an EMBL/GenBank/DDBJ whole genome shotgun (WGS) entry which is preliminary data.</text>
</comment>
<name>M5RN76_9BACT</name>
<dbReference type="Proteomes" id="UP000011991">
    <property type="component" value="Unassembled WGS sequence"/>
</dbReference>
<gene>
    <name evidence="1" type="ORF">RMSM_06247</name>
</gene>